<dbReference type="InterPro" id="IPR036282">
    <property type="entry name" value="Glutathione-S-Trfase_C_sf"/>
</dbReference>
<dbReference type="SUPFAM" id="SSF52833">
    <property type="entry name" value="Thioredoxin-like"/>
    <property type="match status" value="1"/>
</dbReference>
<dbReference type="GO" id="GO:0005737">
    <property type="term" value="C:cytoplasm"/>
    <property type="evidence" value="ECO:0007669"/>
    <property type="project" value="TreeGrafter"/>
</dbReference>
<dbReference type="EC" id="2.5.1.18" evidence="1"/>
<dbReference type="SFLD" id="SFLDG01152">
    <property type="entry name" value="Main.3:_Omega-_and_Tau-like"/>
    <property type="match status" value="1"/>
</dbReference>
<dbReference type="EMBL" id="JABFUD020000025">
    <property type="protein sequence ID" value="KAI5059354.1"/>
    <property type="molecule type" value="Genomic_DNA"/>
</dbReference>
<dbReference type="OrthoDB" id="202840at2759"/>
<dbReference type="CDD" id="cd03058">
    <property type="entry name" value="GST_N_Tau"/>
    <property type="match status" value="1"/>
</dbReference>
<dbReference type="InterPro" id="IPR045073">
    <property type="entry name" value="Omega/Tau-like"/>
</dbReference>
<keyword evidence="8" id="KW-1185">Reference proteome</keyword>
<dbReference type="GO" id="GO:0006749">
    <property type="term" value="P:glutathione metabolic process"/>
    <property type="evidence" value="ECO:0007669"/>
    <property type="project" value="InterPro"/>
</dbReference>
<evidence type="ECO:0000256" key="3">
    <source>
        <dbReference type="ARBA" id="ARBA00047960"/>
    </source>
</evidence>
<dbReference type="FunFam" id="3.40.30.10:FF:000014">
    <property type="entry name" value="Tau class glutathione S-transferase"/>
    <property type="match status" value="1"/>
</dbReference>
<dbReference type="GO" id="GO:0004364">
    <property type="term" value="F:glutathione transferase activity"/>
    <property type="evidence" value="ECO:0007669"/>
    <property type="project" value="UniProtKB-EC"/>
</dbReference>
<sequence length="232" mass="26064">MPSSDQVQVLNTWLSMFGLRVVIALKAKGVHYEYLEQDLQNKSQLLLESNPIHKKIPVLIHNGKPVCESLIILKYIDEAWPSADASFLPKDPYDRAVTLFWADYIDKKMYDAGSRIIRSPDAEQRDQGKKDFIEVLETLDGALGDVFGGGPFFGGQSIGFVDIALAPFLCWFEVYEALGEFKVWEAAKCPLLSKWAEAVWEVPCVKEALSIAPPHKLVEFVQAMRKKMQAGS</sequence>
<evidence type="ECO:0000259" key="4">
    <source>
        <dbReference type="PROSITE" id="PS50404"/>
    </source>
</evidence>
<comment type="catalytic activity">
    <reaction evidence="3">
        <text>RX + glutathione = an S-substituted glutathione + a halide anion + H(+)</text>
        <dbReference type="Rhea" id="RHEA:16437"/>
        <dbReference type="ChEBI" id="CHEBI:15378"/>
        <dbReference type="ChEBI" id="CHEBI:16042"/>
        <dbReference type="ChEBI" id="CHEBI:17792"/>
        <dbReference type="ChEBI" id="CHEBI:57925"/>
        <dbReference type="ChEBI" id="CHEBI:90779"/>
        <dbReference type="EC" id="2.5.1.18"/>
    </reaction>
</comment>
<evidence type="ECO:0000313" key="7">
    <source>
        <dbReference type="EMBL" id="KAI5059790.1"/>
    </source>
</evidence>
<feature type="domain" description="GST N-terminal" evidence="4">
    <location>
        <begin position="5"/>
        <end position="84"/>
    </location>
</feature>
<dbReference type="PROSITE" id="PS50405">
    <property type="entry name" value="GST_CTER"/>
    <property type="match status" value="1"/>
</dbReference>
<dbReference type="FunFam" id="1.20.1050.10:FF:000016">
    <property type="entry name" value="Glutathione S-transferase U9"/>
    <property type="match status" value="1"/>
</dbReference>
<dbReference type="InterPro" id="IPR045074">
    <property type="entry name" value="GST_C_Tau"/>
</dbReference>
<evidence type="ECO:0000259" key="5">
    <source>
        <dbReference type="PROSITE" id="PS50405"/>
    </source>
</evidence>
<dbReference type="Proteomes" id="UP000886520">
    <property type="component" value="Chromosome 25"/>
</dbReference>
<dbReference type="SUPFAM" id="SSF47616">
    <property type="entry name" value="GST C-terminal domain-like"/>
    <property type="match status" value="1"/>
</dbReference>
<accession>A0A9D4U2K3</accession>
<keyword evidence="2" id="KW-0808">Transferase</keyword>
<comment type="caution">
    <text evidence="7">The sequence shown here is derived from an EMBL/GenBank/DDBJ whole genome shotgun (WGS) entry which is preliminary data.</text>
</comment>
<dbReference type="SFLD" id="SFLDG00358">
    <property type="entry name" value="Main_(cytGST)"/>
    <property type="match status" value="1"/>
</dbReference>
<evidence type="ECO:0000256" key="1">
    <source>
        <dbReference type="ARBA" id="ARBA00012452"/>
    </source>
</evidence>
<dbReference type="GO" id="GO:0009407">
    <property type="term" value="P:toxin catabolic process"/>
    <property type="evidence" value="ECO:0007669"/>
    <property type="project" value="UniProtKB-ARBA"/>
</dbReference>
<evidence type="ECO:0000256" key="2">
    <source>
        <dbReference type="ARBA" id="ARBA00022679"/>
    </source>
</evidence>
<organism evidence="7 8">
    <name type="scientific">Adiantum capillus-veneris</name>
    <name type="common">Maidenhair fern</name>
    <dbReference type="NCBI Taxonomy" id="13818"/>
    <lineage>
        <taxon>Eukaryota</taxon>
        <taxon>Viridiplantae</taxon>
        <taxon>Streptophyta</taxon>
        <taxon>Embryophyta</taxon>
        <taxon>Tracheophyta</taxon>
        <taxon>Polypodiopsida</taxon>
        <taxon>Polypodiidae</taxon>
        <taxon>Polypodiales</taxon>
        <taxon>Pteridineae</taxon>
        <taxon>Pteridaceae</taxon>
        <taxon>Vittarioideae</taxon>
        <taxon>Adiantum</taxon>
    </lineage>
</organism>
<proteinExistence type="predicted"/>
<dbReference type="InterPro" id="IPR004045">
    <property type="entry name" value="Glutathione_S-Trfase_N"/>
</dbReference>
<dbReference type="Gene3D" id="1.20.1050.10">
    <property type="match status" value="1"/>
</dbReference>
<dbReference type="PROSITE" id="PS50404">
    <property type="entry name" value="GST_NTER"/>
    <property type="match status" value="1"/>
</dbReference>
<dbReference type="SFLD" id="SFLDS00019">
    <property type="entry name" value="Glutathione_Transferase_(cytos"/>
    <property type="match status" value="1"/>
</dbReference>
<dbReference type="AlphaFoldDB" id="A0A9D4U2K3"/>
<name>A0A9D4U2K3_ADICA</name>
<dbReference type="Pfam" id="PF13410">
    <property type="entry name" value="GST_C_2"/>
    <property type="match status" value="1"/>
</dbReference>
<protein>
    <recommendedName>
        <fullName evidence="1">glutathione transferase</fullName>
        <ecNumber evidence="1">2.5.1.18</ecNumber>
    </recommendedName>
</protein>
<dbReference type="InterPro" id="IPR036249">
    <property type="entry name" value="Thioredoxin-like_sf"/>
</dbReference>
<reference evidence="7" key="1">
    <citation type="submission" date="2021-01" db="EMBL/GenBank/DDBJ databases">
        <title>Adiantum capillus-veneris genome.</title>
        <authorList>
            <person name="Fang Y."/>
            <person name="Liao Q."/>
        </authorList>
    </citation>
    <scope>NUCLEOTIDE SEQUENCE</scope>
    <source>
        <strain evidence="7">H3</strain>
        <tissue evidence="7">Leaf</tissue>
    </source>
</reference>
<dbReference type="InterPro" id="IPR010987">
    <property type="entry name" value="Glutathione-S-Trfase_C-like"/>
</dbReference>
<dbReference type="PANTHER" id="PTHR11260">
    <property type="entry name" value="GLUTATHIONE S-TRANSFERASE, GST, SUPERFAMILY, GST DOMAIN CONTAINING"/>
    <property type="match status" value="1"/>
</dbReference>
<feature type="domain" description="GST C-terminal" evidence="5">
    <location>
        <begin position="91"/>
        <end position="230"/>
    </location>
</feature>
<evidence type="ECO:0000313" key="8">
    <source>
        <dbReference type="Proteomes" id="UP000886520"/>
    </source>
</evidence>
<dbReference type="Pfam" id="PF02798">
    <property type="entry name" value="GST_N"/>
    <property type="match status" value="1"/>
</dbReference>
<evidence type="ECO:0000313" key="6">
    <source>
        <dbReference type="EMBL" id="KAI5059354.1"/>
    </source>
</evidence>
<dbReference type="Gene3D" id="3.40.30.10">
    <property type="entry name" value="Glutaredoxin"/>
    <property type="match status" value="1"/>
</dbReference>
<gene>
    <name evidence="6" type="ORF">GOP47_0025673</name>
    <name evidence="7" type="ORF">GOP47_0026109</name>
</gene>
<dbReference type="EMBL" id="JABFUD020000025">
    <property type="protein sequence ID" value="KAI5059790.1"/>
    <property type="molecule type" value="Genomic_DNA"/>
</dbReference>
<dbReference type="PANTHER" id="PTHR11260:SF781">
    <property type="entry name" value="GLUTATHIONE S-TRANSFERASE U19"/>
    <property type="match status" value="1"/>
</dbReference>
<dbReference type="InterPro" id="IPR040079">
    <property type="entry name" value="Glutathione_S-Trfase"/>
</dbReference>
<dbReference type="CDD" id="cd03185">
    <property type="entry name" value="GST_C_Tau"/>
    <property type="match status" value="1"/>
</dbReference>